<sequence length="543" mass="60775">MAITKASKNSIPANTKNLNSPASQKRKHNTRSSNRFEAIAPMDDESDLPSTPPLATPNQQPCRLSASSDPFRETTQTPTPPPRPHLSAETQEDHVPTSQPTPVPSTPQLPTPMQEDPTPPPHSNLVITTPQRRIRTQENSPAPTAPAPATPRQMSTVRPPPIQQSPLAPASPRIALPPPPAATASPNHRQCNSVNITPVLQAHLLMAQEHRRNTTIQTRTPNPSAFPTHTPRPVNGFPETHLRHSAQLFDDMDQSAIATWDARVPEPKLLARIFDFIPDRITPENTQTVIATMKEIINGIEYELQLHEMQPDAKIAPPPLAQDAQSAPIAFLIYDISETTRDILLQTRIWATPKLTFEVFPFAPTFPTLLFPLDGFVTRDTTQVKYTVLNHWYADKVYDNYIAIITQDPDYPADLPPQDQLEWMSNTYARITDSLEINLLDIRRRGNVPAPRHNVFATLPTTNPKTWHDLRTLLENIVYTDPLHGTGKKGPIRQCQICHCVTHPRGLCPFPNIDGWLGPKINNPPPPMPNEDNRRRNKRGNRN</sequence>
<feature type="region of interest" description="Disordered" evidence="1">
    <location>
        <begin position="519"/>
        <end position="543"/>
    </location>
</feature>
<feature type="compositionally biased region" description="Low complexity" evidence="1">
    <location>
        <begin position="165"/>
        <end position="174"/>
    </location>
</feature>
<comment type="caution">
    <text evidence="2">The sequence shown here is derived from an EMBL/GenBank/DDBJ whole genome shotgun (WGS) entry which is preliminary data.</text>
</comment>
<protein>
    <submittedName>
        <fullName evidence="2">Uncharacterized protein</fullName>
    </submittedName>
</protein>
<feature type="compositionally biased region" description="Polar residues" evidence="1">
    <location>
        <begin position="1"/>
        <end position="23"/>
    </location>
</feature>
<name>A0AAD4BBC7_BOLED</name>
<feature type="region of interest" description="Disordered" evidence="1">
    <location>
        <begin position="1"/>
        <end position="187"/>
    </location>
</feature>
<dbReference type="AlphaFoldDB" id="A0AAD4BBC7"/>
<reference evidence="2" key="1">
    <citation type="submission" date="2019-10" db="EMBL/GenBank/DDBJ databases">
        <authorList>
            <consortium name="DOE Joint Genome Institute"/>
            <person name="Kuo A."/>
            <person name="Miyauchi S."/>
            <person name="Kiss E."/>
            <person name="Drula E."/>
            <person name="Kohler A."/>
            <person name="Sanchez-Garcia M."/>
            <person name="Andreopoulos B."/>
            <person name="Barry K.W."/>
            <person name="Bonito G."/>
            <person name="Buee M."/>
            <person name="Carver A."/>
            <person name="Chen C."/>
            <person name="Cichocki N."/>
            <person name="Clum A."/>
            <person name="Culley D."/>
            <person name="Crous P.W."/>
            <person name="Fauchery L."/>
            <person name="Girlanda M."/>
            <person name="Hayes R."/>
            <person name="Keri Z."/>
            <person name="LaButti K."/>
            <person name="Lipzen A."/>
            <person name="Lombard V."/>
            <person name="Magnuson J."/>
            <person name="Maillard F."/>
            <person name="Morin E."/>
            <person name="Murat C."/>
            <person name="Nolan M."/>
            <person name="Ohm R."/>
            <person name="Pangilinan J."/>
            <person name="Pereira M."/>
            <person name="Perotto S."/>
            <person name="Peter M."/>
            <person name="Riley R."/>
            <person name="Sitrit Y."/>
            <person name="Stielow B."/>
            <person name="Szollosi G."/>
            <person name="Zifcakova L."/>
            <person name="Stursova M."/>
            <person name="Spatafora J.W."/>
            <person name="Tedersoo L."/>
            <person name="Vaario L.-M."/>
            <person name="Yamada A."/>
            <person name="Yan M."/>
            <person name="Wang P."/>
            <person name="Xu J."/>
            <person name="Bruns T."/>
            <person name="Baldrian P."/>
            <person name="Vilgalys R."/>
            <person name="Henrissat B."/>
            <person name="Grigoriev I.V."/>
            <person name="Hibbett D."/>
            <person name="Nagy L.G."/>
            <person name="Martin F.M."/>
        </authorList>
    </citation>
    <scope>NUCLEOTIDE SEQUENCE</scope>
    <source>
        <strain evidence="2">BED1</strain>
    </source>
</reference>
<dbReference type="Proteomes" id="UP001194468">
    <property type="component" value="Unassembled WGS sequence"/>
</dbReference>
<dbReference type="EMBL" id="WHUW01000322">
    <property type="protein sequence ID" value="KAF8415494.1"/>
    <property type="molecule type" value="Genomic_DNA"/>
</dbReference>
<evidence type="ECO:0000256" key="1">
    <source>
        <dbReference type="SAM" id="MobiDB-lite"/>
    </source>
</evidence>
<keyword evidence="3" id="KW-1185">Reference proteome</keyword>
<evidence type="ECO:0000313" key="2">
    <source>
        <dbReference type="EMBL" id="KAF8415494.1"/>
    </source>
</evidence>
<evidence type="ECO:0000313" key="3">
    <source>
        <dbReference type="Proteomes" id="UP001194468"/>
    </source>
</evidence>
<feature type="compositionally biased region" description="Polar residues" evidence="1">
    <location>
        <begin position="56"/>
        <end position="68"/>
    </location>
</feature>
<proteinExistence type="predicted"/>
<gene>
    <name evidence="2" type="ORF">L210DRAFT_3706170</name>
</gene>
<accession>A0AAD4BBC7</accession>
<reference evidence="2" key="2">
    <citation type="journal article" date="2020" name="Nat. Commun.">
        <title>Large-scale genome sequencing of mycorrhizal fungi provides insights into the early evolution of symbiotic traits.</title>
        <authorList>
            <person name="Miyauchi S."/>
            <person name="Kiss E."/>
            <person name="Kuo A."/>
            <person name="Drula E."/>
            <person name="Kohler A."/>
            <person name="Sanchez-Garcia M."/>
            <person name="Morin E."/>
            <person name="Andreopoulos B."/>
            <person name="Barry K.W."/>
            <person name="Bonito G."/>
            <person name="Buee M."/>
            <person name="Carver A."/>
            <person name="Chen C."/>
            <person name="Cichocki N."/>
            <person name="Clum A."/>
            <person name="Culley D."/>
            <person name="Crous P.W."/>
            <person name="Fauchery L."/>
            <person name="Girlanda M."/>
            <person name="Hayes R.D."/>
            <person name="Keri Z."/>
            <person name="LaButti K."/>
            <person name="Lipzen A."/>
            <person name="Lombard V."/>
            <person name="Magnuson J."/>
            <person name="Maillard F."/>
            <person name="Murat C."/>
            <person name="Nolan M."/>
            <person name="Ohm R.A."/>
            <person name="Pangilinan J."/>
            <person name="Pereira M.F."/>
            <person name="Perotto S."/>
            <person name="Peter M."/>
            <person name="Pfister S."/>
            <person name="Riley R."/>
            <person name="Sitrit Y."/>
            <person name="Stielow J.B."/>
            <person name="Szollosi G."/>
            <person name="Zifcakova L."/>
            <person name="Stursova M."/>
            <person name="Spatafora J.W."/>
            <person name="Tedersoo L."/>
            <person name="Vaario L.M."/>
            <person name="Yamada A."/>
            <person name="Yan M."/>
            <person name="Wang P."/>
            <person name="Xu J."/>
            <person name="Bruns T."/>
            <person name="Baldrian P."/>
            <person name="Vilgalys R."/>
            <person name="Dunand C."/>
            <person name="Henrissat B."/>
            <person name="Grigoriev I.V."/>
            <person name="Hibbett D."/>
            <person name="Nagy L.G."/>
            <person name="Martin F.M."/>
        </authorList>
    </citation>
    <scope>NUCLEOTIDE SEQUENCE</scope>
    <source>
        <strain evidence="2">BED1</strain>
    </source>
</reference>
<organism evidence="2 3">
    <name type="scientific">Boletus edulis BED1</name>
    <dbReference type="NCBI Taxonomy" id="1328754"/>
    <lineage>
        <taxon>Eukaryota</taxon>
        <taxon>Fungi</taxon>
        <taxon>Dikarya</taxon>
        <taxon>Basidiomycota</taxon>
        <taxon>Agaricomycotina</taxon>
        <taxon>Agaricomycetes</taxon>
        <taxon>Agaricomycetidae</taxon>
        <taxon>Boletales</taxon>
        <taxon>Boletineae</taxon>
        <taxon>Boletaceae</taxon>
        <taxon>Boletoideae</taxon>
        <taxon>Boletus</taxon>
    </lineage>
</organism>
<feature type="compositionally biased region" description="Pro residues" evidence="1">
    <location>
        <begin position="99"/>
        <end position="110"/>
    </location>
</feature>